<proteinExistence type="predicted"/>
<dbReference type="AlphaFoldDB" id="A0AAW9JWD7"/>
<name>A0AAW9JWD7_CARML</name>
<gene>
    <name evidence="1" type="ORF">RAK27_19515</name>
</gene>
<sequence length="111" mass="12902">MSNAMRGMGFMVLSKKTEQCFLLDYGKNLSLVVESMKRDNPKDTSKIKYEFYKLQMNKKQSHILKVYCTEVTAIACVTKVARHLLFMMNKGYLEGGQKIYDEVLKYRNLKG</sequence>
<evidence type="ECO:0000313" key="1">
    <source>
        <dbReference type="EMBL" id="MDZ5760837.1"/>
    </source>
</evidence>
<protein>
    <submittedName>
        <fullName evidence="1">Uncharacterized protein</fullName>
    </submittedName>
</protein>
<dbReference type="Proteomes" id="UP001290462">
    <property type="component" value="Unassembled WGS sequence"/>
</dbReference>
<dbReference type="EMBL" id="JAVBVO010000046">
    <property type="protein sequence ID" value="MDZ5760837.1"/>
    <property type="molecule type" value="Genomic_DNA"/>
</dbReference>
<accession>A0AAW9JWD7</accession>
<organism evidence="1 2">
    <name type="scientific">Carnobacterium maltaromaticum</name>
    <name type="common">Carnobacterium piscicola</name>
    <dbReference type="NCBI Taxonomy" id="2751"/>
    <lineage>
        <taxon>Bacteria</taxon>
        <taxon>Bacillati</taxon>
        <taxon>Bacillota</taxon>
        <taxon>Bacilli</taxon>
        <taxon>Lactobacillales</taxon>
        <taxon>Carnobacteriaceae</taxon>
        <taxon>Carnobacterium</taxon>
    </lineage>
</organism>
<reference evidence="1" key="1">
    <citation type="submission" date="2023-08" db="EMBL/GenBank/DDBJ databases">
        <title>Genomic characterization of piscicolin 126 produced by Carnobacterium maltaromaticum CM22 strain isolated from salmon (Salmo salar).</title>
        <authorList>
            <person name="Gonzalez-Gragera E."/>
            <person name="Garcia-Lopez J.D."/>
            <person name="Teso-Perez C."/>
            <person name="Gimenez-Hernandez I."/>
            <person name="Peralta-Sanchez J.M."/>
            <person name="Valdivia E."/>
            <person name="Montalban-Lopez M."/>
            <person name="Martin-Platero A.M."/>
            <person name="Banos A."/>
            <person name="Martinez-Bueno M."/>
        </authorList>
    </citation>
    <scope>NUCLEOTIDE SEQUENCE</scope>
    <source>
        <strain evidence="1">CM22</strain>
    </source>
</reference>
<comment type="caution">
    <text evidence="1">The sequence shown here is derived from an EMBL/GenBank/DDBJ whole genome shotgun (WGS) entry which is preliminary data.</text>
</comment>
<evidence type="ECO:0000313" key="2">
    <source>
        <dbReference type="Proteomes" id="UP001290462"/>
    </source>
</evidence>